<keyword evidence="1" id="KW-0175">Coiled coil</keyword>
<dbReference type="EMBL" id="LT837803">
    <property type="protein sequence ID" value="SMB28611.1"/>
    <property type="molecule type" value="Genomic_DNA"/>
</dbReference>
<evidence type="ECO:0000313" key="3">
    <source>
        <dbReference type="Proteomes" id="UP000242886"/>
    </source>
</evidence>
<dbReference type="AlphaFoldDB" id="A0A7Z7HRZ6"/>
<proteinExistence type="predicted"/>
<sequence length="149" mass="17047">MIPIKHLDMFMDAFMDQETLEIILSGALDRLEQARKEKDPERITRDRLEAESIAKNLELALDRTEQARIACWRELFGQSVAKLEAEIQPLLNEVACYWRLSMPSVSFVHSGVLNGISQRIDDNLPNLDKYPIPIAPVTSRGLDRADREI</sequence>
<dbReference type="RefSeq" id="WP_154717140.1">
    <property type="nucleotide sequence ID" value="NZ_LT837803.1"/>
</dbReference>
<organism evidence="2 3">
    <name type="scientific">Sterolibacterium denitrificans</name>
    <dbReference type="NCBI Taxonomy" id="157592"/>
    <lineage>
        <taxon>Bacteria</taxon>
        <taxon>Pseudomonadati</taxon>
        <taxon>Pseudomonadota</taxon>
        <taxon>Betaproteobacteria</taxon>
        <taxon>Nitrosomonadales</taxon>
        <taxon>Sterolibacteriaceae</taxon>
        <taxon>Sterolibacterium</taxon>
    </lineage>
</organism>
<dbReference type="Proteomes" id="UP000242886">
    <property type="component" value="Chromosome SDENCHOL"/>
</dbReference>
<evidence type="ECO:0000256" key="1">
    <source>
        <dbReference type="SAM" id="Coils"/>
    </source>
</evidence>
<name>A0A7Z7HRZ6_9PROT</name>
<feature type="coiled-coil region" evidence="1">
    <location>
        <begin position="17"/>
        <end position="67"/>
    </location>
</feature>
<evidence type="ECO:0000313" key="2">
    <source>
        <dbReference type="EMBL" id="SMB28611.1"/>
    </source>
</evidence>
<protein>
    <submittedName>
        <fullName evidence="2">Uncharacterized protein</fullName>
    </submittedName>
</protein>
<gene>
    <name evidence="2" type="ORF">SDENCHOL_20665</name>
</gene>
<reference evidence="2" key="1">
    <citation type="submission" date="2017-03" db="EMBL/GenBank/DDBJ databases">
        <authorList>
            <consortium name="AG Boll"/>
        </authorList>
    </citation>
    <scope>NUCLEOTIDE SEQUENCE [LARGE SCALE GENOMIC DNA]</scope>
    <source>
        <strain evidence="2">Chol</strain>
    </source>
</reference>
<keyword evidence="3" id="KW-1185">Reference proteome</keyword>
<accession>A0A7Z7HRZ6</accession>